<evidence type="ECO:0000256" key="9">
    <source>
        <dbReference type="ARBA" id="ARBA00023026"/>
    </source>
</evidence>
<evidence type="ECO:0000256" key="12">
    <source>
        <dbReference type="ARBA" id="ARBA00042017"/>
    </source>
</evidence>
<dbReference type="Gene3D" id="3.40.630.10">
    <property type="entry name" value="Zn peptidases"/>
    <property type="match status" value="1"/>
</dbReference>
<feature type="domain" description="Peptidase M14" evidence="15">
    <location>
        <begin position="68"/>
        <end position="344"/>
    </location>
</feature>
<dbReference type="EMBL" id="JAGPYM010000009">
    <property type="protein sequence ID" value="KAH6890689.1"/>
    <property type="molecule type" value="Genomic_DNA"/>
</dbReference>
<accession>A0A9P8W653</accession>
<evidence type="ECO:0000256" key="13">
    <source>
        <dbReference type="PROSITE-ProRule" id="PRU01379"/>
    </source>
</evidence>
<evidence type="ECO:0000256" key="2">
    <source>
        <dbReference type="ARBA" id="ARBA00003091"/>
    </source>
</evidence>
<sequence length="533" mass="58543">MISLRLAFISLLTVIHVQASQYGHNYLAVDKDSDIVAKAFQDIEDVSLIAPAFNSDTVPAEFSNGTSGPTSDQVLDSFIRRLAKKNNWMHYYKADFTSEEGRPFPYVRLSSSGKKKDKIRVWLQGGVHGNEPAGDQSLLALLGALNANQTWTASLLEKLEILILPRYNPDGVSYFQRTLASNFDPNRDHVKLARQQTRSIKALFNKFSPHVAADMHEYTANRQYGTYKHGSDGLFSAAKNLNIHSGIRNISENLFADNIGKAMEARGLRWEPYIESEVDGSTVPGYEIIFAEAGSSARIGRNAMGLTQCVTFLIETRGIRLADQEFQRRTASALTMVSSILQTAADNADEVSSTISASIADFIDSTDDIILTDSSELTDRLFTMVDVNNGSVVQVPIQFRPSTPMTANLTRARPESYLIPAGWSDVAQRLQLLGVTVKELKTPWSGTVEALNIVSVAFDSGYYEGSVLATIATETASKEINLPEGSFLVSTRQKNAALAMVALEPENVDSYASVNVIPLEEGDEYPIFRILGS</sequence>
<keyword evidence="9" id="KW-0843">Virulence</keyword>
<evidence type="ECO:0000256" key="11">
    <source>
        <dbReference type="ARBA" id="ARBA00041263"/>
    </source>
</evidence>
<dbReference type="GO" id="GO:0006508">
    <property type="term" value="P:proteolysis"/>
    <property type="evidence" value="ECO:0007669"/>
    <property type="project" value="UniProtKB-KW"/>
</dbReference>
<feature type="signal peptide" evidence="14">
    <location>
        <begin position="1"/>
        <end position="19"/>
    </location>
</feature>
<dbReference type="GO" id="GO:0008270">
    <property type="term" value="F:zinc ion binding"/>
    <property type="evidence" value="ECO:0007669"/>
    <property type="project" value="InterPro"/>
</dbReference>
<gene>
    <name evidence="16" type="ORF">B0T10DRAFT_537990</name>
</gene>
<evidence type="ECO:0000256" key="6">
    <source>
        <dbReference type="ARBA" id="ARBA00022670"/>
    </source>
</evidence>
<evidence type="ECO:0000259" key="15">
    <source>
        <dbReference type="PROSITE" id="PS52035"/>
    </source>
</evidence>
<dbReference type="Pfam" id="PF00246">
    <property type="entry name" value="Peptidase_M14"/>
    <property type="match status" value="1"/>
</dbReference>
<evidence type="ECO:0000256" key="1">
    <source>
        <dbReference type="ARBA" id="ARBA00001947"/>
    </source>
</evidence>
<evidence type="ECO:0000313" key="16">
    <source>
        <dbReference type="EMBL" id="KAH6890689.1"/>
    </source>
</evidence>
<dbReference type="SUPFAM" id="SSF53187">
    <property type="entry name" value="Zn-dependent exopeptidases"/>
    <property type="match status" value="1"/>
</dbReference>
<evidence type="ECO:0000256" key="14">
    <source>
        <dbReference type="SAM" id="SignalP"/>
    </source>
</evidence>
<organism evidence="16 17">
    <name type="scientific">Thelonectria olida</name>
    <dbReference type="NCBI Taxonomy" id="1576542"/>
    <lineage>
        <taxon>Eukaryota</taxon>
        <taxon>Fungi</taxon>
        <taxon>Dikarya</taxon>
        <taxon>Ascomycota</taxon>
        <taxon>Pezizomycotina</taxon>
        <taxon>Sordariomycetes</taxon>
        <taxon>Hypocreomycetidae</taxon>
        <taxon>Hypocreales</taxon>
        <taxon>Nectriaceae</taxon>
        <taxon>Thelonectria</taxon>
    </lineage>
</organism>
<reference evidence="16 17" key="1">
    <citation type="journal article" date="2021" name="Nat. Commun.">
        <title>Genetic determinants of endophytism in the Arabidopsis root mycobiome.</title>
        <authorList>
            <person name="Mesny F."/>
            <person name="Miyauchi S."/>
            <person name="Thiergart T."/>
            <person name="Pickel B."/>
            <person name="Atanasova L."/>
            <person name="Karlsson M."/>
            <person name="Huettel B."/>
            <person name="Barry K.W."/>
            <person name="Haridas S."/>
            <person name="Chen C."/>
            <person name="Bauer D."/>
            <person name="Andreopoulos W."/>
            <person name="Pangilinan J."/>
            <person name="LaButti K."/>
            <person name="Riley R."/>
            <person name="Lipzen A."/>
            <person name="Clum A."/>
            <person name="Drula E."/>
            <person name="Henrissat B."/>
            <person name="Kohler A."/>
            <person name="Grigoriev I.V."/>
            <person name="Martin F.M."/>
            <person name="Hacquard S."/>
        </authorList>
    </citation>
    <scope>NUCLEOTIDE SEQUENCE [LARGE SCALE GENOMIC DNA]</scope>
    <source>
        <strain evidence="16 17">MPI-CAGE-CH-0241</strain>
    </source>
</reference>
<dbReference type="InterPro" id="IPR000834">
    <property type="entry name" value="Peptidase_M14"/>
</dbReference>
<keyword evidence="5" id="KW-0964">Secreted</keyword>
<feature type="chain" id="PRO_5040205342" description="Carboxypeptidase M14B" evidence="14">
    <location>
        <begin position="20"/>
        <end position="533"/>
    </location>
</feature>
<evidence type="ECO:0000256" key="10">
    <source>
        <dbReference type="ARBA" id="ARBA00023180"/>
    </source>
</evidence>
<comment type="similarity">
    <text evidence="4 13">Belongs to the peptidase M14 family.</text>
</comment>
<keyword evidence="7 14" id="KW-0732">Signal</keyword>
<evidence type="ECO:0000256" key="5">
    <source>
        <dbReference type="ARBA" id="ARBA00022525"/>
    </source>
</evidence>
<comment type="subcellular location">
    <subcellularLocation>
        <location evidence="3">Secreted</location>
    </subcellularLocation>
</comment>
<comment type="caution">
    <text evidence="16">The sequence shown here is derived from an EMBL/GenBank/DDBJ whole genome shotgun (WGS) entry which is preliminary data.</text>
</comment>
<evidence type="ECO:0000256" key="7">
    <source>
        <dbReference type="ARBA" id="ARBA00022729"/>
    </source>
</evidence>
<evidence type="ECO:0000313" key="17">
    <source>
        <dbReference type="Proteomes" id="UP000777438"/>
    </source>
</evidence>
<keyword evidence="10" id="KW-0325">Glycoprotein</keyword>
<evidence type="ECO:0000256" key="3">
    <source>
        <dbReference type="ARBA" id="ARBA00004613"/>
    </source>
</evidence>
<dbReference type="OrthoDB" id="3626597at2759"/>
<dbReference type="GO" id="GO:0005576">
    <property type="term" value="C:extracellular region"/>
    <property type="evidence" value="ECO:0007669"/>
    <property type="project" value="UniProtKB-SubCell"/>
</dbReference>
<name>A0A9P8W653_9HYPO</name>
<evidence type="ECO:0000256" key="4">
    <source>
        <dbReference type="ARBA" id="ARBA00005988"/>
    </source>
</evidence>
<protein>
    <recommendedName>
        <fullName evidence="12">Carboxypeptidase M14B</fullName>
    </recommendedName>
    <alternativeName>
        <fullName evidence="11">Carboxypeptidase MCPB</fullName>
    </alternativeName>
</protein>
<evidence type="ECO:0000256" key="8">
    <source>
        <dbReference type="ARBA" id="ARBA00022801"/>
    </source>
</evidence>
<dbReference type="AlphaFoldDB" id="A0A9P8W653"/>
<dbReference type="PROSITE" id="PS52035">
    <property type="entry name" value="PEPTIDASE_M14"/>
    <property type="match status" value="1"/>
</dbReference>
<keyword evidence="8" id="KW-0378">Hydrolase</keyword>
<dbReference type="Proteomes" id="UP000777438">
    <property type="component" value="Unassembled WGS sequence"/>
</dbReference>
<proteinExistence type="inferred from homology"/>
<dbReference type="PANTHER" id="PTHR11705:SF83">
    <property type="entry name" value="INACTIVE METALLOCARBOXYPEPTIDASE ECM14"/>
    <property type="match status" value="1"/>
</dbReference>
<dbReference type="GO" id="GO:0004181">
    <property type="term" value="F:metallocarboxypeptidase activity"/>
    <property type="evidence" value="ECO:0007669"/>
    <property type="project" value="InterPro"/>
</dbReference>
<comment type="function">
    <text evidence="2">Extracellular metalloprotease that contributes to pathogenicity.</text>
</comment>
<keyword evidence="17" id="KW-1185">Reference proteome</keyword>
<comment type="cofactor">
    <cofactor evidence="1">
        <name>Zn(2+)</name>
        <dbReference type="ChEBI" id="CHEBI:29105"/>
    </cofactor>
</comment>
<dbReference type="PANTHER" id="PTHR11705">
    <property type="entry name" value="PROTEASE FAMILY M14 CARBOXYPEPTIDASE A,B"/>
    <property type="match status" value="1"/>
</dbReference>
<keyword evidence="6" id="KW-0645">Protease</keyword>
<feature type="active site" description="Proton donor/acceptor" evidence="13">
    <location>
        <position position="315"/>
    </location>
</feature>